<sequence>MKNRNRPPLFDIRLLAALFLSFLRIGPATFGGGYAVVPLIEREVVGKRKWLEGRDLADMLAIAGAAPGAMGINSAMLIGYRVAGAAGAVSALLGILLPTFLIVLGLFVFFLHVQDHPKVQAAFVSIRATIVALIVYACYKIGRTALVDAATWLIAGATVLALLLAGWSPFVVILGGGAAGLVYASVLRKLGRFKPEWPQSKAEAQSAPSEYVYPDYFIGSGI</sequence>
<gene>
    <name evidence="8" type="ORF">ACFQWB_09220</name>
</gene>
<feature type="transmembrane region" description="Helical" evidence="7">
    <location>
        <begin position="92"/>
        <end position="113"/>
    </location>
</feature>
<dbReference type="PANTHER" id="PTHR43663:SF2">
    <property type="entry name" value="CHROMATE TRANSPORT PROTEIN-RELATED"/>
    <property type="match status" value="1"/>
</dbReference>
<dbReference type="InterPro" id="IPR003370">
    <property type="entry name" value="Chromate_transpt"/>
</dbReference>
<evidence type="ECO:0000313" key="9">
    <source>
        <dbReference type="Proteomes" id="UP001596528"/>
    </source>
</evidence>
<proteinExistence type="inferred from homology"/>
<name>A0ABW2V688_9BACL</name>
<evidence type="ECO:0000256" key="6">
    <source>
        <dbReference type="ARBA" id="ARBA00023136"/>
    </source>
</evidence>
<comment type="subcellular location">
    <subcellularLocation>
        <location evidence="1">Cell membrane</location>
        <topology evidence="1">Multi-pass membrane protein</topology>
    </subcellularLocation>
</comment>
<keyword evidence="5 7" id="KW-1133">Transmembrane helix</keyword>
<comment type="similarity">
    <text evidence="2">Belongs to the chromate ion transporter (CHR) (TC 2.A.51) family.</text>
</comment>
<dbReference type="Pfam" id="PF02417">
    <property type="entry name" value="Chromate_transp"/>
    <property type="match status" value="1"/>
</dbReference>
<evidence type="ECO:0000256" key="2">
    <source>
        <dbReference type="ARBA" id="ARBA00005262"/>
    </source>
</evidence>
<accession>A0ABW2V688</accession>
<reference evidence="9" key="1">
    <citation type="journal article" date="2019" name="Int. J. Syst. Evol. Microbiol.">
        <title>The Global Catalogue of Microorganisms (GCM) 10K type strain sequencing project: providing services to taxonomists for standard genome sequencing and annotation.</title>
        <authorList>
            <consortium name="The Broad Institute Genomics Platform"/>
            <consortium name="The Broad Institute Genome Sequencing Center for Infectious Disease"/>
            <person name="Wu L."/>
            <person name="Ma J."/>
        </authorList>
    </citation>
    <scope>NUCLEOTIDE SEQUENCE [LARGE SCALE GENOMIC DNA]</scope>
    <source>
        <strain evidence="9">JCM 18657</strain>
    </source>
</reference>
<dbReference type="InterPro" id="IPR052518">
    <property type="entry name" value="CHR_Transporter"/>
</dbReference>
<protein>
    <submittedName>
        <fullName evidence="8">Chromate transporter</fullName>
    </submittedName>
</protein>
<evidence type="ECO:0000256" key="1">
    <source>
        <dbReference type="ARBA" id="ARBA00004651"/>
    </source>
</evidence>
<keyword evidence="6 7" id="KW-0472">Membrane</keyword>
<dbReference type="Proteomes" id="UP001596528">
    <property type="component" value="Unassembled WGS sequence"/>
</dbReference>
<keyword evidence="3" id="KW-1003">Cell membrane</keyword>
<organism evidence="8 9">
    <name type="scientific">Paenibacillus thermoaerophilus</name>
    <dbReference type="NCBI Taxonomy" id="1215385"/>
    <lineage>
        <taxon>Bacteria</taxon>
        <taxon>Bacillati</taxon>
        <taxon>Bacillota</taxon>
        <taxon>Bacilli</taxon>
        <taxon>Bacillales</taxon>
        <taxon>Paenibacillaceae</taxon>
        <taxon>Paenibacillus</taxon>
    </lineage>
</organism>
<feature type="transmembrane region" description="Helical" evidence="7">
    <location>
        <begin position="59"/>
        <end position="80"/>
    </location>
</feature>
<evidence type="ECO:0000256" key="7">
    <source>
        <dbReference type="SAM" id="Phobius"/>
    </source>
</evidence>
<feature type="transmembrane region" description="Helical" evidence="7">
    <location>
        <begin position="146"/>
        <end position="164"/>
    </location>
</feature>
<evidence type="ECO:0000256" key="3">
    <source>
        <dbReference type="ARBA" id="ARBA00022475"/>
    </source>
</evidence>
<dbReference type="PANTHER" id="PTHR43663">
    <property type="entry name" value="CHROMATE TRANSPORT PROTEIN-RELATED"/>
    <property type="match status" value="1"/>
</dbReference>
<keyword evidence="4 7" id="KW-0812">Transmembrane</keyword>
<evidence type="ECO:0000256" key="5">
    <source>
        <dbReference type="ARBA" id="ARBA00022989"/>
    </source>
</evidence>
<dbReference type="EMBL" id="JBHTGQ010000019">
    <property type="protein sequence ID" value="MFC7750107.1"/>
    <property type="molecule type" value="Genomic_DNA"/>
</dbReference>
<dbReference type="RefSeq" id="WP_138790228.1">
    <property type="nucleotide sequence ID" value="NZ_JBHTGQ010000019.1"/>
</dbReference>
<keyword evidence="9" id="KW-1185">Reference proteome</keyword>
<comment type="caution">
    <text evidence="8">The sequence shown here is derived from an EMBL/GenBank/DDBJ whole genome shotgun (WGS) entry which is preliminary data.</text>
</comment>
<feature type="transmembrane region" description="Helical" evidence="7">
    <location>
        <begin position="119"/>
        <end position="139"/>
    </location>
</feature>
<evidence type="ECO:0000256" key="4">
    <source>
        <dbReference type="ARBA" id="ARBA00022692"/>
    </source>
</evidence>
<evidence type="ECO:0000313" key="8">
    <source>
        <dbReference type="EMBL" id="MFC7750107.1"/>
    </source>
</evidence>